<dbReference type="Proteomes" id="UP000664698">
    <property type="component" value="Unassembled WGS sequence"/>
</dbReference>
<organism evidence="2 3">
    <name type="scientific">Algoriphagus aestuariicola</name>
    <dbReference type="NCBI Taxonomy" id="1852016"/>
    <lineage>
        <taxon>Bacteria</taxon>
        <taxon>Pseudomonadati</taxon>
        <taxon>Bacteroidota</taxon>
        <taxon>Cytophagia</taxon>
        <taxon>Cytophagales</taxon>
        <taxon>Cyclobacteriaceae</taxon>
        <taxon>Algoriphagus</taxon>
    </lineage>
</organism>
<feature type="transmembrane region" description="Helical" evidence="1">
    <location>
        <begin position="144"/>
        <end position="163"/>
    </location>
</feature>
<keyword evidence="1" id="KW-0472">Membrane</keyword>
<comment type="caution">
    <text evidence="2">The sequence shown here is derived from an EMBL/GenBank/DDBJ whole genome shotgun (WGS) entry which is preliminary data.</text>
</comment>
<reference evidence="2 3" key="1">
    <citation type="submission" date="2021-03" db="EMBL/GenBank/DDBJ databases">
        <title>novel species isolated from a fishpond in China.</title>
        <authorList>
            <person name="Lu H."/>
            <person name="Cai Z."/>
        </authorList>
    </citation>
    <scope>NUCLEOTIDE SEQUENCE [LARGE SCALE GENOMIC DNA]</scope>
    <source>
        <strain evidence="2 3">JCM 31546</strain>
    </source>
</reference>
<dbReference type="EMBL" id="JAFKCW010000001">
    <property type="protein sequence ID" value="MBN7799941.1"/>
    <property type="molecule type" value="Genomic_DNA"/>
</dbReference>
<feature type="transmembrane region" description="Helical" evidence="1">
    <location>
        <begin position="74"/>
        <end position="92"/>
    </location>
</feature>
<evidence type="ECO:0008006" key="4">
    <source>
        <dbReference type="Google" id="ProtNLM"/>
    </source>
</evidence>
<dbReference type="RefSeq" id="WP_206567912.1">
    <property type="nucleotide sequence ID" value="NZ_JAFKCW010000001.1"/>
</dbReference>
<keyword evidence="1" id="KW-0812">Transmembrane</keyword>
<protein>
    <recommendedName>
        <fullName evidence="4">Glycosyltransferase RgtA/B/C/D-like domain-containing protein</fullName>
    </recommendedName>
</protein>
<feature type="transmembrane region" description="Helical" evidence="1">
    <location>
        <begin position="12"/>
        <end position="29"/>
    </location>
</feature>
<feature type="transmembrane region" description="Helical" evidence="1">
    <location>
        <begin position="175"/>
        <end position="204"/>
    </location>
</feature>
<feature type="transmembrane region" description="Helical" evidence="1">
    <location>
        <begin position="298"/>
        <end position="316"/>
    </location>
</feature>
<feature type="transmembrane region" description="Helical" evidence="1">
    <location>
        <begin position="112"/>
        <end position="138"/>
    </location>
</feature>
<accession>A0ABS3BNW7</accession>
<feature type="transmembrane region" description="Helical" evidence="1">
    <location>
        <begin position="358"/>
        <end position="380"/>
    </location>
</feature>
<name>A0ABS3BNW7_9BACT</name>
<evidence type="ECO:0000313" key="2">
    <source>
        <dbReference type="EMBL" id="MBN7799941.1"/>
    </source>
</evidence>
<evidence type="ECO:0000313" key="3">
    <source>
        <dbReference type="Proteomes" id="UP000664698"/>
    </source>
</evidence>
<gene>
    <name evidence="2" type="ORF">J0A67_03665</name>
</gene>
<proteinExistence type="predicted"/>
<keyword evidence="3" id="KW-1185">Reference proteome</keyword>
<feature type="transmembrane region" description="Helical" evidence="1">
    <location>
        <begin position="328"/>
        <end position="352"/>
    </location>
</feature>
<feature type="transmembrane region" description="Helical" evidence="1">
    <location>
        <begin position="216"/>
        <end position="237"/>
    </location>
</feature>
<keyword evidence="1" id="KW-1133">Transmembrane helix</keyword>
<evidence type="ECO:0000256" key="1">
    <source>
        <dbReference type="SAM" id="Phobius"/>
    </source>
</evidence>
<sequence>MRGKFLQSWTLAYDLVVVCLYFFTLAYMIKYFDVQSFDIKVHNFLLQDYLKEGAFPAPPGYYAILYVVDLIFRYKYPFVFSALLVLTFFFWLKFSITFRWLSKQLHISTFQVGLLSASLLFISPIFIPAIDGSFWYLGKFTPTIWHNSTLIAVFPFCLLLFFETLRWQIGGFNKALYSIFFLGLVIILIKPSFMFCYIPALPLYSWSQSLRFDRRFWTSCGFSMSFLAMLFLEKAWIYDLDPMIKIMYTPEERSTVVLDPLVVHLHFSKEPIFDLLCSFPSTLVFMLFWGRVGLKDKPFVFSFLLLVFSLMVYLLLAETGFRKFHGNFYWQIPIAMFLHYLCMVVVVVNQFVKEKKVGIRPFLVFSLVYLIQVAMGIAYWHRIFDGHALN</sequence>